<dbReference type="Proteomes" id="UP001213000">
    <property type="component" value="Unassembled WGS sequence"/>
</dbReference>
<dbReference type="EMBL" id="JANIEX010001547">
    <property type="protein sequence ID" value="KAJ3556768.1"/>
    <property type="molecule type" value="Genomic_DNA"/>
</dbReference>
<name>A0AAD5YKX3_9AGAR</name>
<protein>
    <submittedName>
        <fullName evidence="1">Uncharacterized protein</fullName>
    </submittedName>
</protein>
<comment type="caution">
    <text evidence="1">The sequence shown here is derived from an EMBL/GenBank/DDBJ whole genome shotgun (WGS) entry which is preliminary data.</text>
</comment>
<accession>A0AAD5YKX3</accession>
<proteinExistence type="predicted"/>
<evidence type="ECO:0000313" key="1">
    <source>
        <dbReference type="EMBL" id="KAJ3556768.1"/>
    </source>
</evidence>
<sequence length="92" mass="10508">MACPLTREHTSNYLAIGLLFGIDNVGAKTESYVNPPGPHENQLFKEELLRHKAEVQQFQEKQRRVTTWRNTLVNASTSQDYLERPPTPLNDG</sequence>
<reference evidence="1" key="1">
    <citation type="submission" date="2022-07" db="EMBL/GenBank/DDBJ databases">
        <title>Genome Sequence of Leucocoprinus birnbaumii.</title>
        <authorList>
            <person name="Buettner E."/>
        </authorList>
    </citation>
    <scope>NUCLEOTIDE SEQUENCE</scope>
    <source>
        <strain evidence="1">VT141</strain>
    </source>
</reference>
<organism evidence="1 2">
    <name type="scientific">Leucocoprinus birnbaumii</name>
    <dbReference type="NCBI Taxonomy" id="56174"/>
    <lineage>
        <taxon>Eukaryota</taxon>
        <taxon>Fungi</taxon>
        <taxon>Dikarya</taxon>
        <taxon>Basidiomycota</taxon>
        <taxon>Agaricomycotina</taxon>
        <taxon>Agaricomycetes</taxon>
        <taxon>Agaricomycetidae</taxon>
        <taxon>Agaricales</taxon>
        <taxon>Agaricineae</taxon>
        <taxon>Agaricaceae</taxon>
        <taxon>Leucocoprinus</taxon>
    </lineage>
</organism>
<dbReference type="AlphaFoldDB" id="A0AAD5YKX3"/>
<keyword evidence="2" id="KW-1185">Reference proteome</keyword>
<gene>
    <name evidence="1" type="ORF">NP233_g11906</name>
</gene>
<evidence type="ECO:0000313" key="2">
    <source>
        <dbReference type="Proteomes" id="UP001213000"/>
    </source>
</evidence>